<dbReference type="GO" id="GO:0030246">
    <property type="term" value="F:carbohydrate binding"/>
    <property type="evidence" value="ECO:0007669"/>
    <property type="project" value="InterPro"/>
</dbReference>
<comment type="similarity">
    <text evidence="1 2">Belongs to the glycosyl hydrolase 31 family.</text>
</comment>
<keyword evidence="2" id="KW-0326">Glycosidase</keyword>
<proteinExistence type="inferred from homology"/>
<keyword evidence="6" id="KW-1185">Reference proteome</keyword>
<feature type="domain" description="Glycoside hydrolase family 31 TIM barrel" evidence="3">
    <location>
        <begin position="243"/>
        <end position="566"/>
    </location>
</feature>
<dbReference type="InterPro" id="IPR048395">
    <property type="entry name" value="Glyco_hydro_31_C"/>
</dbReference>
<dbReference type="RefSeq" id="WP_235292914.1">
    <property type="nucleotide sequence ID" value="NZ_BSOH01000023.1"/>
</dbReference>
<comment type="caution">
    <text evidence="5">The sequence shown here is derived from an EMBL/GenBank/DDBJ whole genome shotgun (WGS) entry which is preliminary data.</text>
</comment>
<dbReference type="SUPFAM" id="SSF51445">
    <property type="entry name" value="(Trans)glycosidases"/>
    <property type="match status" value="1"/>
</dbReference>
<dbReference type="Gene3D" id="2.60.40.1760">
    <property type="entry name" value="glycosyl hydrolase (family 31)"/>
    <property type="match status" value="1"/>
</dbReference>
<accession>A0AA37SSM0</accession>
<evidence type="ECO:0000256" key="2">
    <source>
        <dbReference type="RuleBase" id="RU361185"/>
    </source>
</evidence>
<sequence>MINIFKGAFLCLFVFIIASCNTEEKKINVELDAQQFPQVSINLEKGHSMKFISPSKDFGSIGYRMNGEIQWLTGEPTISETAGKYTLSWDQSDQGVEMTIDLSKKDPVISIQHLTPPTAHNEWLLNLNAQSEEYFTGIFERVVDGSQNESWKDDITTGMNLRGERVEMHLKPTVSAYAPFYISSEGYGLFVQGTWPGVLDFCKKHENVVALSWEGPKLEYKLYQGSPMELVQQHALETGPSLVPPAWALGPWRWRDEHFNAGQYYDGTVKTAPYNTDIVEDVLMMEAYDIPCTAHWIDRPWGPGVRGFDDYEFDEERLPMPEKMISWLNGKNIELMLWIGPFVMGKMADYAEENNYELKSNRWKDSRQVLMDFTNPEAAKWWGENGPGKLAKMGVKGFKLDRADGEKLLDSLHLKTHAGTTYRENFNDYPRQYVEATYNAVAPVLGDDFVLFPRAQYTGSAKYGSMWAGDTNGKPEGLRSAIIALQRCSVMGYPVWGSDIGGYWGDFSQETCKRWLAFGCFSPIMETGPTNNKGFWNNPEAPAYDAELIATWRLYSKLRMKIVPYVSEMAKIARSTGTPIARPLFLEYPDQKESWEDWQTYLFGDDLLVSAIWESGKTMHKLFLPAGETWVDAWSGEEHEGGKYITVDTPLHKMPIFKRKGSTLVLGDLNKLYEESLEIARVKPDLKKLQASENWR</sequence>
<reference evidence="5" key="1">
    <citation type="journal article" date="2014" name="Int. J. Syst. Evol. Microbiol.">
        <title>Complete genome sequence of Corynebacterium casei LMG S-19264T (=DSM 44701T), isolated from a smear-ripened cheese.</title>
        <authorList>
            <consortium name="US DOE Joint Genome Institute (JGI-PGF)"/>
            <person name="Walter F."/>
            <person name="Albersmeier A."/>
            <person name="Kalinowski J."/>
            <person name="Ruckert C."/>
        </authorList>
    </citation>
    <scope>NUCLEOTIDE SEQUENCE</scope>
    <source>
        <strain evidence="5">NBRC 108769</strain>
    </source>
</reference>
<dbReference type="InterPro" id="IPR000322">
    <property type="entry name" value="Glyco_hydro_31_TIM"/>
</dbReference>
<dbReference type="InterPro" id="IPR011013">
    <property type="entry name" value="Gal_mutarotase_sf_dom"/>
</dbReference>
<evidence type="ECO:0000259" key="4">
    <source>
        <dbReference type="Pfam" id="PF21365"/>
    </source>
</evidence>
<dbReference type="Gene3D" id="3.20.20.80">
    <property type="entry name" value="Glycosidases"/>
    <property type="match status" value="1"/>
</dbReference>
<dbReference type="PROSITE" id="PS51257">
    <property type="entry name" value="PROKAR_LIPOPROTEIN"/>
    <property type="match status" value="1"/>
</dbReference>
<dbReference type="PANTHER" id="PTHR43863">
    <property type="entry name" value="HYDROLASE, PUTATIVE (AFU_ORTHOLOGUE AFUA_1G03140)-RELATED"/>
    <property type="match status" value="1"/>
</dbReference>
<dbReference type="SUPFAM" id="SSF74650">
    <property type="entry name" value="Galactose mutarotase-like"/>
    <property type="match status" value="1"/>
</dbReference>
<protein>
    <submittedName>
        <fullName evidence="5">Alpha-xylosidase</fullName>
    </submittedName>
</protein>
<name>A0AA37SSM0_9BACT</name>
<dbReference type="CDD" id="cd14752">
    <property type="entry name" value="GH31_N"/>
    <property type="match status" value="1"/>
</dbReference>
<dbReference type="InterPro" id="IPR051816">
    <property type="entry name" value="Glycosyl_Hydrolase_31"/>
</dbReference>
<gene>
    <name evidence="5" type="ORF">GCM10007940_35850</name>
</gene>
<dbReference type="InterPro" id="IPR013780">
    <property type="entry name" value="Glyco_hydro_b"/>
</dbReference>
<evidence type="ECO:0000313" key="6">
    <source>
        <dbReference type="Proteomes" id="UP001156666"/>
    </source>
</evidence>
<feature type="domain" description="Glycosyl hydrolase family 31 C-terminal" evidence="4">
    <location>
        <begin position="577"/>
        <end position="662"/>
    </location>
</feature>
<dbReference type="Proteomes" id="UP001156666">
    <property type="component" value="Unassembled WGS sequence"/>
</dbReference>
<evidence type="ECO:0000256" key="1">
    <source>
        <dbReference type="ARBA" id="ARBA00007806"/>
    </source>
</evidence>
<dbReference type="Pfam" id="PF21365">
    <property type="entry name" value="Glyco_hydro_31_3rd"/>
    <property type="match status" value="1"/>
</dbReference>
<evidence type="ECO:0000259" key="3">
    <source>
        <dbReference type="Pfam" id="PF01055"/>
    </source>
</evidence>
<dbReference type="PANTHER" id="PTHR43863:SF2">
    <property type="entry name" value="MALTASE-GLUCOAMYLASE"/>
    <property type="match status" value="1"/>
</dbReference>
<dbReference type="AlphaFoldDB" id="A0AA37SSM0"/>
<dbReference type="SUPFAM" id="SSF51011">
    <property type="entry name" value="Glycosyl hydrolase domain"/>
    <property type="match status" value="1"/>
</dbReference>
<dbReference type="EMBL" id="BSOH01000023">
    <property type="protein sequence ID" value="GLR18969.1"/>
    <property type="molecule type" value="Genomic_DNA"/>
</dbReference>
<dbReference type="Pfam" id="PF01055">
    <property type="entry name" value="Glyco_hydro_31_2nd"/>
    <property type="match status" value="1"/>
</dbReference>
<dbReference type="Gene3D" id="2.60.40.1180">
    <property type="entry name" value="Golgi alpha-mannosidase II"/>
    <property type="match status" value="1"/>
</dbReference>
<dbReference type="InterPro" id="IPR017853">
    <property type="entry name" value="GH"/>
</dbReference>
<dbReference type="GO" id="GO:0005975">
    <property type="term" value="P:carbohydrate metabolic process"/>
    <property type="evidence" value="ECO:0007669"/>
    <property type="project" value="InterPro"/>
</dbReference>
<dbReference type="GO" id="GO:0004553">
    <property type="term" value="F:hydrolase activity, hydrolyzing O-glycosyl compounds"/>
    <property type="evidence" value="ECO:0007669"/>
    <property type="project" value="InterPro"/>
</dbReference>
<reference evidence="5" key="2">
    <citation type="submission" date="2023-01" db="EMBL/GenBank/DDBJ databases">
        <title>Draft genome sequence of Portibacter lacus strain NBRC 108769.</title>
        <authorList>
            <person name="Sun Q."/>
            <person name="Mori K."/>
        </authorList>
    </citation>
    <scope>NUCLEOTIDE SEQUENCE</scope>
    <source>
        <strain evidence="5">NBRC 108769</strain>
    </source>
</reference>
<keyword evidence="2" id="KW-0378">Hydrolase</keyword>
<evidence type="ECO:0000313" key="5">
    <source>
        <dbReference type="EMBL" id="GLR18969.1"/>
    </source>
</evidence>
<organism evidence="5 6">
    <name type="scientific">Portibacter lacus</name>
    <dbReference type="NCBI Taxonomy" id="1099794"/>
    <lineage>
        <taxon>Bacteria</taxon>
        <taxon>Pseudomonadati</taxon>
        <taxon>Bacteroidota</taxon>
        <taxon>Saprospiria</taxon>
        <taxon>Saprospirales</taxon>
        <taxon>Haliscomenobacteraceae</taxon>
        <taxon>Portibacter</taxon>
    </lineage>
</organism>